<gene>
    <name evidence="4" type="ORF">ACFSW7_02210</name>
</gene>
<accession>A0ABW5UVB5</accession>
<protein>
    <recommendedName>
        <fullName evidence="3">DUF8094 domain-containing protein</fullName>
    </recommendedName>
</protein>
<feature type="compositionally biased region" description="Basic residues" evidence="1">
    <location>
        <begin position="397"/>
        <end position="408"/>
    </location>
</feature>
<evidence type="ECO:0000313" key="5">
    <source>
        <dbReference type="Proteomes" id="UP001597492"/>
    </source>
</evidence>
<feature type="domain" description="DUF8094" evidence="3">
    <location>
        <begin position="464"/>
        <end position="759"/>
    </location>
</feature>
<feature type="region of interest" description="Disordered" evidence="1">
    <location>
        <begin position="212"/>
        <end position="291"/>
    </location>
</feature>
<evidence type="ECO:0000313" key="4">
    <source>
        <dbReference type="EMBL" id="MFD2757190.1"/>
    </source>
</evidence>
<dbReference type="InterPro" id="IPR058407">
    <property type="entry name" value="DUF8094"/>
</dbReference>
<feature type="compositionally biased region" description="Acidic residues" evidence="1">
    <location>
        <begin position="339"/>
        <end position="380"/>
    </location>
</feature>
<sequence>MRFILAAVAFVASVVALVFGGIQFVAASQASTVTADGTSDSGAPVMVINDDVLSSRAGLQDILITGEGEINVVIGRTNDVMAWVGDAKHDMVTLDEDANHSREHIGLTFTESGSEDTVPSPIGNDLWYEEHEGEGEVRLSTTVAPGYSILITSDGESPAPSTVSVTWPLGGYAPLSGPLLVIGGVLFVLFLALLWWAIAHRRRMKRRAASAARKRRVAGTPAEAAEHESLEWTPVPWDGDAEAAAEERAAEAAAGTPAAVDEDAPIDFPADEPGVEEPRIDEPVAEESVVEEPVIEAPVVEEPAVDEPVVEEPVATEPAVEESVFAEPAAEEPVTAEPVVEEPVVEEPVVEEPVVEEPAAEEPAVEEPTAEEPAVEEPAPEPEQPAAAPADDDSMWKRPRGRNRSKAPKRSFFVASTAMVVGLTLAGCAPQYWPAEWTDVDLQPTGTATSTVDAAILDEGANPPALNLEQIQSVITEAGELAVEADKAHDSSILEPRFEGDALAERIALYRGQKADGELPAPAAFPTGDIVYALPESTDEFPRTIFAVVNASPDSPDAPFGVMLVQDTARDNFKVSSLVQLASNVTLPEAAPTNVGAASIRDLPGDLVIAPGDLANAYADVIAQGDASPHADLFSTDNDSLRAEVNQAYRDEQTEALDPEVTNVDFAYAGSDSSPLGMVALDDGAIIAVSITETETVSAANDRARITVSGATAALSGIETTEYGFERTYTDQLLFYVPSAETGGQVQFLGVSQALTSASELSE</sequence>
<dbReference type="Pfam" id="PF26366">
    <property type="entry name" value="DUF8094"/>
    <property type="match status" value="1"/>
</dbReference>
<feature type="region of interest" description="Disordered" evidence="1">
    <location>
        <begin position="304"/>
        <end position="408"/>
    </location>
</feature>
<keyword evidence="2" id="KW-1133">Transmembrane helix</keyword>
<feature type="compositionally biased region" description="Low complexity" evidence="1">
    <location>
        <begin position="311"/>
        <end position="338"/>
    </location>
</feature>
<keyword evidence="2" id="KW-0472">Membrane</keyword>
<dbReference type="RefSeq" id="WP_019619249.1">
    <property type="nucleotide sequence ID" value="NZ_JBHUNE010000002.1"/>
</dbReference>
<comment type="caution">
    <text evidence="4">The sequence shown here is derived from an EMBL/GenBank/DDBJ whole genome shotgun (WGS) entry which is preliminary data.</text>
</comment>
<evidence type="ECO:0000256" key="2">
    <source>
        <dbReference type="SAM" id="Phobius"/>
    </source>
</evidence>
<name>A0ABW5UVB5_9MICO</name>
<organism evidence="4 5">
    <name type="scientific">Gulosibacter faecalis</name>
    <dbReference type="NCBI Taxonomy" id="272240"/>
    <lineage>
        <taxon>Bacteria</taxon>
        <taxon>Bacillati</taxon>
        <taxon>Actinomycetota</taxon>
        <taxon>Actinomycetes</taxon>
        <taxon>Micrococcales</taxon>
        <taxon>Microbacteriaceae</taxon>
        <taxon>Gulosibacter</taxon>
    </lineage>
</organism>
<feature type="transmembrane region" description="Helical" evidence="2">
    <location>
        <begin position="179"/>
        <end position="198"/>
    </location>
</feature>
<evidence type="ECO:0000256" key="1">
    <source>
        <dbReference type="SAM" id="MobiDB-lite"/>
    </source>
</evidence>
<feature type="compositionally biased region" description="Acidic residues" evidence="1">
    <location>
        <begin position="260"/>
        <end position="275"/>
    </location>
</feature>
<evidence type="ECO:0000259" key="3">
    <source>
        <dbReference type="Pfam" id="PF26366"/>
    </source>
</evidence>
<keyword evidence="5" id="KW-1185">Reference proteome</keyword>
<reference evidence="5" key="1">
    <citation type="journal article" date="2019" name="Int. J. Syst. Evol. Microbiol.">
        <title>The Global Catalogue of Microorganisms (GCM) 10K type strain sequencing project: providing services to taxonomists for standard genome sequencing and annotation.</title>
        <authorList>
            <consortium name="The Broad Institute Genomics Platform"/>
            <consortium name="The Broad Institute Genome Sequencing Center for Infectious Disease"/>
            <person name="Wu L."/>
            <person name="Ma J."/>
        </authorList>
    </citation>
    <scope>NUCLEOTIDE SEQUENCE [LARGE SCALE GENOMIC DNA]</scope>
    <source>
        <strain evidence="5">TISTR 1514</strain>
    </source>
</reference>
<dbReference type="Proteomes" id="UP001597492">
    <property type="component" value="Unassembled WGS sequence"/>
</dbReference>
<proteinExistence type="predicted"/>
<feature type="transmembrane region" description="Helical" evidence="2">
    <location>
        <begin position="412"/>
        <end position="433"/>
    </location>
</feature>
<dbReference type="EMBL" id="JBHUNE010000002">
    <property type="protein sequence ID" value="MFD2757190.1"/>
    <property type="molecule type" value="Genomic_DNA"/>
</dbReference>
<keyword evidence="2" id="KW-0812">Transmembrane</keyword>